<dbReference type="GO" id="GO:0016020">
    <property type="term" value="C:membrane"/>
    <property type="evidence" value="ECO:0007669"/>
    <property type="project" value="UniProtKB-SubCell"/>
</dbReference>
<dbReference type="Pfam" id="PF00153">
    <property type="entry name" value="Mito_carr"/>
    <property type="match status" value="1"/>
</dbReference>
<dbReference type="InterPro" id="IPR023395">
    <property type="entry name" value="MCP_dom_sf"/>
</dbReference>
<dbReference type="PROSITE" id="PS50920">
    <property type="entry name" value="SOLCAR"/>
    <property type="match status" value="1"/>
</dbReference>
<keyword evidence="4" id="KW-0677">Repeat</keyword>
<keyword evidence="2 7" id="KW-0813">Transport</keyword>
<evidence type="ECO:0000256" key="2">
    <source>
        <dbReference type="ARBA" id="ARBA00022448"/>
    </source>
</evidence>
<keyword evidence="10" id="KW-1185">Reference proteome</keyword>
<gene>
    <name evidence="9" type="ORF">RJT34_12611</name>
</gene>
<dbReference type="Gene3D" id="1.50.40.10">
    <property type="entry name" value="Mitochondrial carrier domain"/>
    <property type="match status" value="1"/>
</dbReference>
<reference evidence="9 10" key="1">
    <citation type="submission" date="2024-01" db="EMBL/GenBank/DDBJ databases">
        <title>The genomes of 5 underutilized Papilionoideae crops provide insights into root nodulation and disease resistance.</title>
        <authorList>
            <person name="Yuan L."/>
        </authorList>
    </citation>
    <scope>NUCLEOTIDE SEQUENCE [LARGE SCALE GENOMIC DNA]</scope>
    <source>
        <strain evidence="9">LY-2023</strain>
        <tissue evidence="9">Leaf</tissue>
    </source>
</reference>
<comment type="caution">
    <text evidence="9">The sequence shown here is derived from an EMBL/GenBank/DDBJ whole genome shotgun (WGS) entry which is preliminary data.</text>
</comment>
<evidence type="ECO:0000256" key="6">
    <source>
        <dbReference type="PROSITE-ProRule" id="PRU00282"/>
    </source>
</evidence>
<comment type="similarity">
    <text evidence="7">Belongs to the mitochondrial carrier (TC 2.A.29) family.</text>
</comment>
<evidence type="ECO:0000256" key="7">
    <source>
        <dbReference type="RuleBase" id="RU000488"/>
    </source>
</evidence>
<keyword evidence="3 6" id="KW-0812">Transmembrane</keyword>
<dbReference type="SUPFAM" id="SSF103506">
    <property type="entry name" value="Mitochondrial carrier"/>
    <property type="match status" value="1"/>
</dbReference>
<organism evidence="9 10">
    <name type="scientific">Clitoria ternatea</name>
    <name type="common">Butterfly pea</name>
    <dbReference type="NCBI Taxonomy" id="43366"/>
    <lineage>
        <taxon>Eukaryota</taxon>
        <taxon>Viridiplantae</taxon>
        <taxon>Streptophyta</taxon>
        <taxon>Embryophyta</taxon>
        <taxon>Tracheophyta</taxon>
        <taxon>Spermatophyta</taxon>
        <taxon>Magnoliopsida</taxon>
        <taxon>eudicotyledons</taxon>
        <taxon>Gunneridae</taxon>
        <taxon>Pentapetalae</taxon>
        <taxon>rosids</taxon>
        <taxon>fabids</taxon>
        <taxon>Fabales</taxon>
        <taxon>Fabaceae</taxon>
        <taxon>Papilionoideae</taxon>
        <taxon>50 kb inversion clade</taxon>
        <taxon>NPAAA clade</taxon>
        <taxon>indigoferoid/millettioid clade</taxon>
        <taxon>Phaseoleae</taxon>
        <taxon>Clitoria</taxon>
    </lineage>
</organism>
<evidence type="ECO:0000256" key="8">
    <source>
        <dbReference type="SAM" id="Phobius"/>
    </source>
</evidence>
<feature type="repeat" description="Solcar" evidence="6">
    <location>
        <begin position="30"/>
        <end position="112"/>
    </location>
</feature>
<keyword evidence="5 6" id="KW-0472">Membrane</keyword>
<keyword evidence="8" id="KW-1133">Transmembrane helix</keyword>
<protein>
    <submittedName>
        <fullName evidence="9">Uncharacterized protein</fullName>
    </submittedName>
</protein>
<dbReference type="GO" id="GO:0055085">
    <property type="term" value="P:transmembrane transport"/>
    <property type="evidence" value="ECO:0007669"/>
    <property type="project" value="InterPro"/>
</dbReference>
<name>A0AAN9JP55_CLITE</name>
<evidence type="ECO:0000256" key="5">
    <source>
        <dbReference type="ARBA" id="ARBA00023136"/>
    </source>
</evidence>
<dbReference type="EMBL" id="JAYKXN010000003">
    <property type="protein sequence ID" value="KAK7301739.1"/>
    <property type="molecule type" value="Genomic_DNA"/>
</dbReference>
<dbReference type="InterPro" id="IPR002067">
    <property type="entry name" value="MCP"/>
</dbReference>
<comment type="subcellular location">
    <subcellularLocation>
        <location evidence="1">Membrane</location>
        <topology evidence="1">Multi-pass membrane protein</topology>
    </subcellularLocation>
</comment>
<evidence type="ECO:0000313" key="10">
    <source>
        <dbReference type="Proteomes" id="UP001359559"/>
    </source>
</evidence>
<dbReference type="InterPro" id="IPR018108">
    <property type="entry name" value="MCP_transmembrane"/>
</dbReference>
<dbReference type="AlphaFoldDB" id="A0AAN9JP55"/>
<sequence>MGTHGRAIYNVGFWIRETGQAIDCLGSCLQELLLSRSAIEASDFDECVCLKREGQVLTEGSPSHYRGTFHVLSIVFLEESPQALYKGWLPSVIRVIPYVGLNFYVYESLKDWLVHSKPFGIAQDSKLSVTTRLACGAVVGIVGQTMAYLLDVIHRRMQMMGWKMSLQ</sequence>
<proteinExistence type="inferred from homology"/>
<evidence type="ECO:0000256" key="1">
    <source>
        <dbReference type="ARBA" id="ARBA00004141"/>
    </source>
</evidence>
<accession>A0AAN9JP55</accession>
<dbReference type="Proteomes" id="UP001359559">
    <property type="component" value="Unassembled WGS sequence"/>
</dbReference>
<feature type="transmembrane region" description="Helical" evidence="8">
    <location>
        <begin position="129"/>
        <end position="150"/>
    </location>
</feature>
<evidence type="ECO:0000256" key="3">
    <source>
        <dbReference type="ARBA" id="ARBA00022692"/>
    </source>
</evidence>
<evidence type="ECO:0000256" key="4">
    <source>
        <dbReference type="ARBA" id="ARBA00022737"/>
    </source>
</evidence>
<dbReference type="PRINTS" id="PR00926">
    <property type="entry name" value="MITOCARRIER"/>
</dbReference>
<evidence type="ECO:0000313" key="9">
    <source>
        <dbReference type="EMBL" id="KAK7301739.1"/>
    </source>
</evidence>
<dbReference type="PANTHER" id="PTHR24089">
    <property type="entry name" value="SOLUTE CARRIER FAMILY 25"/>
    <property type="match status" value="1"/>
</dbReference>